<protein>
    <submittedName>
        <fullName evidence="2">Uncharacterized protein</fullName>
    </submittedName>
</protein>
<name>A0AA38LTH6_9TREE</name>
<evidence type="ECO:0000313" key="3">
    <source>
        <dbReference type="Proteomes" id="UP001164286"/>
    </source>
</evidence>
<dbReference type="AlphaFoldDB" id="A0AA38LTH6"/>
<dbReference type="GeneID" id="77729608"/>
<feature type="compositionally biased region" description="Acidic residues" evidence="1">
    <location>
        <begin position="677"/>
        <end position="688"/>
    </location>
</feature>
<accession>A0AA38LTH6</accession>
<feature type="region of interest" description="Disordered" evidence="1">
    <location>
        <begin position="644"/>
        <end position="688"/>
    </location>
</feature>
<evidence type="ECO:0000313" key="2">
    <source>
        <dbReference type="EMBL" id="KAI9633404.1"/>
    </source>
</evidence>
<organism evidence="2 3">
    <name type="scientific">Dioszegia hungarica</name>
    <dbReference type="NCBI Taxonomy" id="4972"/>
    <lineage>
        <taxon>Eukaryota</taxon>
        <taxon>Fungi</taxon>
        <taxon>Dikarya</taxon>
        <taxon>Basidiomycota</taxon>
        <taxon>Agaricomycotina</taxon>
        <taxon>Tremellomycetes</taxon>
        <taxon>Tremellales</taxon>
        <taxon>Bulleribasidiaceae</taxon>
        <taxon>Dioszegia</taxon>
    </lineage>
</organism>
<feature type="region of interest" description="Disordered" evidence="1">
    <location>
        <begin position="1"/>
        <end position="109"/>
    </location>
</feature>
<proteinExistence type="predicted"/>
<keyword evidence="3" id="KW-1185">Reference proteome</keyword>
<sequence>MTETAPLNKRSASSASLDSLLSPSSPVRPAAASNSRPAAKRPRIDQDWDPNQPLPDGVHISAGGGRPKASAPGTEFRGITDNGHTTHPIGRSSRLYPAGKEPFASHFPPVSLRPYSRRWPPPTIVPPRPKPILPAFTFRAGPYTGPGYPQPASRSDWQPAFGPIPIPGAEKPKLILPKPHLKKDIPRKERGLFKAMRRKEVKPKPTIYKYAIGDTYRDWTAPRGVSLATFEAYTRDADRFAKPKAPSRILLPTQPRPPGWTSPAQRASEEILENIFGHLHQLVMDTPLPSVPIKGRDPWVGTLTNERLTNGEIKAYKTAVMRKQLFDYGKVCKSWWTGTQKGWNEVVIVGEKDAERATHHIERWIPIGSTKHLSLTLQVSLPFVHRLLRSFVHAVHRLREKERPVPILGLEPADKEESAPDPRTVPVPIHRLTILHSFAPEDLGELELAKMEEVFKLLAPTELEFEFFAGEHVIDRQSLDTVARALRLPWGYFGSEDKFKVVINPEDEMGLFNTSEGGQAMVGLEKMTGERRPRAMNFTSERGRRWGSVKQAPRGQMTFGTVGTGEHQHGRPTKAKAVDSAVAQPVHSKKKAKLDGAMSADGEEEAVNGPSAAGSRSPTGSSQPLTTSEPLNVSMQPALGTTYQPQASAALKRKRDVEEIGDEEEIACNDATTGGEAGEDKEGDEDKADFEETGLNEDSMPVQIPLHHSNASPWFLKDDPFEPTTNPEDRIAGFIYLLERRYMHLDHKSLELLAPDERRRREIWAELFGENDDLKREFSLADKRWLQIADRNRMPKGWIPPLGWKIGDKLGPDVLSCMMEAWMGCMKVLSIRGHWMNLYLRLRQSAKKGKLEEFHYHFVPLGAKTVKRATHRRKPHRSPNPPLGSLKSLDNILMWDFRERPEKWYRKMERKKARERGEVWVEPPPTRTLKWATHVPFELWMQQKDRARFKGKGRLHPWMAENQQVVVDAIGKVLLAEGERWDVPACAEDEDWDDRRYFNEMINFVTERQTRRKGPVYPLCAPIKTMEVPAADIRMDGSWAQHHIDRMNDLLRIERNKWLGREERWFNDPDPVGRRMRWAKLYMEHYLEQQGPEGRRALMLKLRKKHGAKQLWQRCHWDLHHPDYPGVTVKVDNKIE</sequence>
<feature type="region of interest" description="Disordered" evidence="1">
    <location>
        <begin position="537"/>
        <end position="632"/>
    </location>
</feature>
<dbReference type="EMBL" id="JAKWFO010000009">
    <property type="protein sequence ID" value="KAI9633404.1"/>
    <property type="molecule type" value="Genomic_DNA"/>
</dbReference>
<feature type="compositionally biased region" description="Low complexity" evidence="1">
    <location>
        <begin position="10"/>
        <end position="37"/>
    </location>
</feature>
<reference evidence="2" key="1">
    <citation type="journal article" date="2022" name="G3 (Bethesda)">
        <title>High quality genome of the basidiomycete yeast Dioszegia hungarica PDD-24b-2 isolated from cloud water.</title>
        <authorList>
            <person name="Jarrige D."/>
            <person name="Haridas S."/>
            <person name="Bleykasten-Grosshans C."/>
            <person name="Joly M."/>
            <person name="Nadalig T."/>
            <person name="Sancelme M."/>
            <person name="Vuilleumier S."/>
            <person name="Grigoriev I.V."/>
            <person name="Amato P."/>
            <person name="Bringel F."/>
        </authorList>
    </citation>
    <scope>NUCLEOTIDE SEQUENCE</scope>
    <source>
        <strain evidence="2">PDD-24b-2</strain>
    </source>
</reference>
<comment type="caution">
    <text evidence="2">The sequence shown here is derived from an EMBL/GenBank/DDBJ whole genome shotgun (WGS) entry which is preliminary data.</text>
</comment>
<gene>
    <name evidence="2" type="ORF">MKK02DRAFT_39025</name>
</gene>
<dbReference type="RefSeq" id="XP_052943181.1">
    <property type="nucleotide sequence ID" value="XM_053090403.1"/>
</dbReference>
<dbReference type="Proteomes" id="UP001164286">
    <property type="component" value="Unassembled WGS sequence"/>
</dbReference>
<feature type="compositionally biased region" description="Polar residues" evidence="1">
    <location>
        <begin position="614"/>
        <end position="632"/>
    </location>
</feature>
<evidence type="ECO:0000256" key="1">
    <source>
        <dbReference type="SAM" id="MobiDB-lite"/>
    </source>
</evidence>